<name>A0A371GQU4_MUCPR</name>
<feature type="non-terminal residue" evidence="1">
    <location>
        <position position="1"/>
    </location>
</feature>
<accession>A0A371GQU4</accession>
<dbReference type="EMBL" id="QJKJ01004737">
    <property type="protein sequence ID" value="RDX92929.1"/>
    <property type="molecule type" value="Genomic_DNA"/>
</dbReference>
<evidence type="ECO:0000313" key="2">
    <source>
        <dbReference type="Proteomes" id="UP000257109"/>
    </source>
</evidence>
<dbReference type="Proteomes" id="UP000257109">
    <property type="component" value="Unassembled WGS sequence"/>
</dbReference>
<dbReference type="AlphaFoldDB" id="A0A371GQU4"/>
<evidence type="ECO:0000313" key="1">
    <source>
        <dbReference type="EMBL" id="RDX92929.1"/>
    </source>
</evidence>
<organism evidence="1 2">
    <name type="scientific">Mucuna pruriens</name>
    <name type="common">Velvet bean</name>
    <name type="synonym">Dolichos pruriens</name>
    <dbReference type="NCBI Taxonomy" id="157652"/>
    <lineage>
        <taxon>Eukaryota</taxon>
        <taxon>Viridiplantae</taxon>
        <taxon>Streptophyta</taxon>
        <taxon>Embryophyta</taxon>
        <taxon>Tracheophyta</taxon>
        <taxon>Spermatophyta</taxon>
        <taxon>Magnoliopsida</taxon>
        <taxon>eudicotyledons</taxon>
        <taxon>Gunneridae</taxon>
        <taxon>Pentapetalae</taxon>
        <taxon>rosids</taxon>
        <taxon>fabids</taxon>
        <taxon>Fabales</taxon>
        <taxon>Fabaceae</taxon>
        <taxon>Papilionoideae</taxon>
        <taxon>50 kb inversion clade</taxon>
        <taxon>NPAAA clade</taxon>
        <taxon>indigoferoid/millettioid clade</taxon>
        <taxon>Phaseoleae</taxon>
        <taxon>Mucuna</taxon>
    </lineage>
</organism>
<gene>
    <name evidence="1" type="ORF">CR513_24879</name>
</gene>
<protein>
    <submittedName>
        <fullName evidence="1">Uncharacterized protein</fullName>
    </submittedName>
</protein>
<keyword evidence="2" id="KW-1185">Reference proteome</keyword>
<reference evidence="1" key="1">
    <citation type="submission" date="2018-05" db="EMBL/GenBank/DDBJ databases">
        <title>Draft genome of Mucuna pruriens seed.</title>
        <authorList>
            <person name="Nnadi N.E."/>
            <person name="Vos R."/>
            <person name="Hasami M.H."/>
            <person name="Devisetty U.K."/>
            <person name="Aguiy J.C."/>
        </authorList>
    </citation>
    <scope>NUCLEOTIDE SEQUENCE [LARGE SCALE GENOMIC DNA]</scope>
    <source>
        <strain evidence="1">JCA_2017</strain>
    </source>
</reference>
<sequence>MAMQWLSGLPARTIRTFGDLVILFISHFATNKAKQLEVVNLFNIKQVKGEILKGYLARGYEWGSSAPERSGPTIPQAKIKILREVVQRP</sequence>
<proteinExistence type="predicted"/>
<comment type="caution">
    <text evidence="1">The sequence shown here is derived from an EMBL/GenBank/DDBJ whole genome shotgun (WGS) entry which is preliminary data.</text>
</comment>